<feature type="transmembrane region" description="Helical" evidence="1">
    <location>
        <begin position="47"/>
        <end position="67"/>
    </location>
</feature>
<protein>
    <submittedName>
        <fullName evidence="2">Uncharacterized protein</fullName>
    </submittedName>
</protein>
<keyword evidence="1" id="KW-0812">Transmembrane</keyword>
<feature type="transmembrane region" description="Helical" evidence="1">
    <location>
        <begin position="79"/>
        <end position="107"/>
    </location>
</feature>
<evidence type="ECO:0000256" key="1">
    <source>
        <dbReference type="SAM" id="Phobius"/>
    </source>
</evidence>
<dbReference type="RefSeq" id="YP_010097623.1">
    <property type="nucleotide sequence ID" value="NC_055760.1"/>
</dbReference>
<evidence type="ECO:0000313" key="2">
    <source>
        <dbReference type="EMBL" id="AXH74480.1"/>
    </source>
</evidence>
<organism evidence="2 3">
    <name type="scientific">crAssphage sp. isolate ctbg_1</name>
    <dbReference type="NCBI Taxonomy" id="2989854"/>
    <lineage>
        <taxon>Viruses</taxon>
        <taxon>Duplodnaviria</taxon>
        <taxon>Heunggongvirae</taxon>
        <taxon>Uroviricota</taxon>
        <taxon>Caudoviricetes</taxon>
        <taxon>Crassvirales</taxon>
        <taxon>Intestiviridae</taxon>
        <taxon>Crudevirinae</taxon>
        <taxon>Whopevirus</taxon>
        <taxon>Whopevirus animalis</taxon>
    </lineage>
</organism>
<evidence type="ECO:0000313" key="3">
    <source>
        <dbReference type="Proteomes" id="UP000257554"/>
    </source>
</evidence>
<keyword evidence="3" id="KW-1185">Reference proteome</keyword>
<keyword evidence="1" id="KW-0472">Membrane</keyword>
<sequence length="111" mass="13368">MSSMRNKKRLMTGEFKTTVRPRGSPWSTSPLTFIHTIYPKPLISTYIINYFINTFSFIFTSFITIYSKPFIFTYNLINYIIYFSFYITSFVTIIRTIFYILSFIIFFSIRF</sequence>
<keyword evidence="1" id="KW-1133">Transmembrane helix</keyword>
<name>A0A345MSY0_9CAUD</name>
<dbReference type="GeneID" id="76971840"/>
<dbReference type="EMBL" id="MH616963">
    <property type="protein sequence ID" value="AXH74480.1"/>
    <property type="molecule type" value="Genomic_DNA"/>
</dbReference>
<proteinExistence type="predicted"/>
<accession>A0A345MSY0</accession>
<dbReference type="Proteomes" id="UP000257554">
    <property type="component" value="Segment"/>
</dbReference>
<reference evidence="2 3" key="1">
    <citation type="submission" date="2018-07" db="EMBL/GenBank/DDBJ databases">
        <title>Uncovering a Universe of Circular DNA Viruses in Animal Metagenomes.</title>
        <authorList>
            <person name="Tisza M."/>
            <person name="Buck C."/>
            <person name="Pastrana D."/>
            <person name="Welch N."/>
            <person name="Peretti A."/>
        </authorList>
    </citation>
    <scope>NUCLEOTIDE SEQUENCE [LARGE SCALE GENOMIC DNA]</scope>
    <source>
        <strain evidence="2">Ctbg_1</strain>
    </source>
</reference>